<accession>A0A2I1GQN5</accession>
<dbReference type="OrthoDB" id="2369402at2759"/>
<protein>
    <submittedName>
        <fullName evidence="1">Uncharacterized protein</fullName>
    </submittedName>
</protein>
<dbReference type="AlphaFoldDB" id="A0A2I1GQN5"/>
<keyword evidence="2" id="KW-1185">Reference proteome</keyword>
<dbReference type="Proteomes" id="UP000234323">
    <property type="component" value="Unassembled WGS sequence"/>
</dbReference>
<dbReference type="EMBL" id="LLXI01000676">
    <property type="protein sequence ID" value="PKY48844.1"/>
    <property type="molecule type" value="Genomic_DNA"/>
</dbReference>
<reference evidence="1 2" key="1">
    <citation type="submission" date="2015-10" db="EMBL/GenBank/DDBJ databases">
        <title>Genome analyses suggest a sexual origin of heterokaryosis in a supposedly ancient asexual fungus.</title>
        <authorList>
            <person name="Ropars J."/>
            <person name="Sedzielewska K."/>
            <person name="Noel J."/>
            <person name="Charron P."/>
            <person name="Farinelli L."/>
            <person name="Marton T."/>
            <person name="Kruger M."/>
            <person name="Pelin A."/>
            <person name="Brachmann A."/>
            <person name="Corradi N."/>
        </authorList>
    </citation>
    <scope>NUCLEOTIDE SEQUENCE [LARGE SCALE GENOMIC DNA]</scope>
    <source>
        <strain evidence="1 2">A4</strain>
    </source>
</reference>
<evidence type="ECO:0000313" key="2">
    <source>
        <dbReference type="Proteomes" id="UP000234323"/>
    </source>
</evidence>
<evidence type="ECO:0000313" key="1">
    <source>
        <dbReference type="EMBL" id="PKY48844.1"/>
    </source>
</evidence>
<dbReference type="VEuPathDB" id="FungiDB:RhiirFUN_002460"/>
<sequence>MPRISKQVCHLKRAREIQAQKLKEKKNDKRRTERLTNKEQFSLISSIQKLSEEELPAANHLIRTMHYPKGPNKGKLISPYFQNKAQEYVLQNLYKNKTSITSLQETNNKMVSKIKQL</sequence>
<dbReference type="VEuPathDB" id="FungiDB:RhiirA1_454118"/>
<gene>
    <name evidence="1" type="ORF">RhiirA4_464552</name>
</gene>
<comment type="caution">
    <text evidence="1">The sequence shown here is derived from an EMBL/GenBank/DDBJ whole genome shotgun (WGS) entry which is preliminary data.</text>
</comment>
<proteinExistence type="predicted"/>
<dbReference type="VEuPathDB" id="FungiDB:FUN_025464"/>
<organism evidence="1 2">
    <name type="scientific">Rhizophagus irregularis</name>
    <dbReference type="NCBI Taxonomy" id="588596"/>
    <lineage>
        <taxon>Eukaryota</taxon>
        <taxon>Fungi</taxon>
        <taxon>Fungi incertae sedis</taxon>
        <taxon>Mucoromycota</taxon>
        <taxon>Glomeromycotina</taxon>
        <taxon>Glomeromycetes</taxon>
        <taxon>Glomerales</taxon>
        <taxon>Glomeraceae</taxon>
        <taxon>Rhizophagus</taxon>
    </lineage>
</organism>
<name>A0A2I1GQN5_9GLOM</name>